<comment type="similarity">
    <text evidence="2">Belongs to the TraY family.</text>
</comment>
<dbReference type="EMBL" id="CP123508">
    <property type="protein sequence ID" value="WGM03645.1"/>
    <property type="molecule type" value="Genomic_DNA"/>
</dbReference>
<dbReference type="InterPro" id="IPR008876">
    <property type="entry name" value="TraY"/>
</dbReference>
<keyword evidence="7" id="KW-0614">Plasmid</keyword>
<gene>
    <name evidence="7" type="ORF">QE210_19690</name>
</gene>
<keyword evidence="4" id="KW-0963">Cytoplasm</keyword>
<protein>
    <recommendedName>
        <fullName evidence="3">Relaxosome protein TraY</fullName>
    </recommendedName>
</protein>
<name>A0AA95GVQ6_9GAMM</name>
<dbReference type="Pfam" id="PF05509">
    <property type="entry name" value="TraY"/>
    <property type="match status" value="1"/>
</dbReference>
<dbReference type="Proteomes" id="UP001177595">
    <property type="component" value="Plasmid paPv4"/>
</dbReference>
<reference evidence="7" key="1">
    <citation type="submission" date="2023-04" db="EMBL/GenBank/DDBJ databases">
        <title>Genome dynamics across the evolutionary transition to endosymbiosis.</title>
        <authorList>
            <person name="Siozios S."/>
            <person name="Nadal-Jimenez P."/>
            <person name="Azagi T."/>
            <person name="Sprong H."/>
            <person name="Frost C.L."/>
            <person name="Parratt S.R."/>
            <person name="Taylor G."/>
            <person name="Brettell L."/>
            <person name="Lew K.C."/>
            <person name="Croft L."/>
            <person name="King K.C."/>
            <person name="Brockhurst M.A."/>
            <person name="Hypsa V."/>
            <person name="Novakova E."/>
            <person name="Darby A.C."/>
            <person name="Hurst G.D.D."/>
        </authorList>
    </citation>
    <scope>NUCLEOTIDE SEQUENCE</scope>
    <source>
        <strain evidence="7">APv</strain>
        <plasmid evidence="7">paPv4</plasmid>
    </source>
</reference>
<sequence>MFSSVATVVELTPEMNRLLSQAAARSRRSKTQEATIRLFDHLKNFPDIATEGRRFRENN</sequence>
<evidence type="ECO:0000256" key="5">
    <source>
        <dbReference type="ARBA" id="ARBA00022971"/>
    </source>
</evidence>
<evidence type="ECO:0000313" key="8">
    <source>
        <dbReference type="Proteomes" id="UP001177595"/>
    </source>
</evidence>
<evidence type="ECO:0000256" key="4">
    <source>
        <dbReference type="ARBA" id="ARBA00022490"/>
    </source>
</evidence>
<evidence type="ECO:0000313" key="7">
    <source>
        <dbReference type="EMBL" id="WGM03645.1"/>
    </source>
</evidence>
<evidence type="ECO:0000256" key="2">
    <source>
        <dbReference type="ARBA" id="ARBA00007183"/>
    </source>
</evidence>
<dbReference type="GO" id="GO:0005737">
    <property type="term" value="C:cytoplasm"/>
    <property type="evidence" value="ECO:0007669"/>
    <property type="project" value="UniProtKB-SubCell"/>
</dbReference>
<dbReference type="RefSeq" id="WP_280626876.1">
    <property type="nucleotide sequence ID" value="NZ_CP123508.1"/>
</dbReference>
<comment type="subcellular location">
    <subcellularLocation>
        <location evidence="1">Cytoplasm</location>
    </subcellularLocation>
</comment>
<proteinExistence type="inferred from homology"/>
<evidence type="ECO:0000256" key="3">
    <source>
        <dbReference type="ARBA" id="ARBA00020541"/>
    </source>
</evidence>
<keyword evidence="5" id="KW-0184">Conjugation</keyword>
<geneLocation type="plasmid" evidence="7 8">
    <name>paPv4</name>
</geneLocation>
<evidence type="ECO:0000256" key="6">
    <source>
        <dbReference type="ARBA" id="ARBA00023125"/>
    </source>
</evidence>
<dbReference type="AlphaFoldDB" id="A0AA95GVQ6"/>
<dbReference type="GO" id="GO:0003677">
    <property type="term" value="F:DNA binding"/>
    <property type="evidence" value="ECO:0007669"/>
    <property type="project" value="UniProtKB-KW"/>
</dbReference>
<keyword evidence="6" id="KW-0238">DNA-binding</keyword>
<accession>A0AA95GVQ6</accession>
<evidence type="ECO:0000256" key="1">
    <source>
        <dbReference type="ARBA" id="ARBA00004496"/>
    </source>
</evidence>
<organism evidence="7 8">
    <name type="scientific">Arsenophonus nasoniae</name>
    <name type="common">son-killer infecting Nasonia vitripennis</name>
    <dbReference type="NCBI Taxonomy" id="638"/>
    <lineage>
        <taxon>Bacteria</taxon>
        <taxon>Pseudomonadati</taxon>
        <taxon>Pseudomonadota</taxon>
        <taxon>Gammaproteobacteria</taxon>
        <taxon>Enterobacterales</taxon>
        <taxon>Morganellaceae</taxon>
        <taxon>Arsenophonus</taxon>
    </lineage>
</organism>